<dbReference type="AlphaFoldDB" id="A0A6C0IAJ3"/>
<protein>
    <submittedName>
        <fullName evidence="1">Uncharacterized protein</fullName>
    </submittedName>
</protein>
<name>A0A6C0IAJ3_9ZZZZ</name>
<evidence type="ECO:0000313" key="1">
    <source>
        <dbReference type="EMBL" id="QHT89822.1"/>
    </source>
</evidence>
<sequence>MSKESIQNFTIKQHVYLQKMPQNNKQITVILVREITDLILKRYTAATATISSTIPIFIITDTYYPENKIQEYPTLNILYFTDDICSINGYCNSRSIKPVTAWDRCLFFLANYTNLYKYAWILEDDVAIGGPQALKIFFNRYDPVTVDLLGQNMTITVEDVTNAGLVESSLTEFGAAYTPLCRLSRKFIETLHNFVCITKCLYNINILFASLCLTYNLSIQLFAMDLHSHFRSTPLITYEETISNTVSYHLFHPVKDNELWQKIYNTNRFPVRYPEFHNSKNDDEWHAILKLIQYN</sequence>
<accession>A0A6C0IAJ3</accession>
<organism evidence="1">
    <name type="scientific">viral metagenome</name>
    <dbReference type="NCBI Taxonomy" id="1070528"/>
    <lineage>
        <taxon>unclassified sequences</taxon>
        <taxon>metagenomes</taxon>
        <taxon>organismal metagenomes</taxon>
    </lineage>
</organism>
<dbReference type="EMBL" id="MN740152">
    <property type="protein sequence ID" value="QHT89822.1"/>
    <property type="molecule type" value="Genomic_DNA"/>
</dbReference>
<proteinExistence type="predicted"/>
<reference evidence="1" key="1">
    <citation type="journal article" date="2020" name="Nature">
        <title>Giant virus diversity and host interactions through global metagenomics.</title>
        <authorList>
            <person name="Schulz F."/>
            <person name="Roux S."/>
            <person name="Paez-Espino D."/>
            <person name="Jungbluth S."/>
            <person name="Walsh D.A."/>
            <person name="Denef V.J."/>
            <person name="McMahon K.D."/>
            <person name="Konstantinidis K.T."/>
            <person name="Eloe-Fadrosh E.A."/>
            <person name="Kyrpides N.C."/>
            <person name="Woyke T."/>
        </authorList>
    </citation>
    <scope>NUCLEOTIDE SEQUENCE</scope>
    <source>
        <strain evidence="1">GVMAG-M-3300023184-62</strain>
    </source>
</reference>